<protein>
    <submittedName>
        <fullName evidence="1">Uncharacterized protein</fullName>
    </submittedName>
</protein>
<dbReference type="STRING" id="1499967.U27_06994"/>
<accession>A0A081C602</accession>
<dbReference type="HOGENOM" id="CLU_2069318_0_0_0"/>
<evidence type="ECO:0000313" key="2">
    <source>
        <dbReference type="Proteomes" id="UP000030661"/>
    </source>
</evidence>
<name>A0A081C602_VECG1</name>
<reference evidence="1" key="1">
    <citation type="journal article" date="2015" name="PeerJ">
        <title>First genomic representation of candidate bacterial phylum KSB3 points to enhanced environmental sensing as a trigger of wastewater bulking.</title>
        <authorList>
            <person name="Sekiguchi Y."/>
            <person name="Ohashi A."/>
            <person name="Parks D.H."/>
            <person name="Yamauchi T."/>
            <person name="Tyson G.W."/>
            <person name="Hugenholtz P."/>
        </authorList>
    </citation>
    <scope>NUCLEOTIDE SEQUENCE [LARGE SCALE GENOMIC DNA]</scope>
</reference>
<dbReference type="AlphaFoldDB" id="A0A081C602"/>
<dbReference type="eggNOG" id="ENOG50337GB">
    <property type="taxonomic scope" value="Bacteria"/>
</dbReference>
<keyword evidence="2" id="KW-1185">Reference proteome</keyword>
<sequence>MPHIVIEGPVSVEKFYQHFEVISRRQDDTIFKVKDVFINQEKDRVLLESIVVEDRILHVFYMVLTQQEMERVTVRLDPLTSPEKTAGVKRLIALIGHKLKSQHPDCRYSAHNLAGYLLP</sequence>
<dbReference type="EMBL" id="DF820471">
    <property type="protein sequence ID" value="GAK60007.1"/>
    <property type="molecule type" value="Genomic_DNA"/>
</dbReference>
<evidence type="ECO:0000313" key="1">
    <source>
        <dbReference type="EMBL" id="GAK60007.1"/>
    </source>
</evidence>
<organism evidence="1">
    <name type="scientific">Vecturithrix granuli</name>
    <dbReference type="NCBI Taxonomy" id="1499967"/>
    <lineage>
        <taxon>Bacteria</taxon>
        <taxon>Candidatus Moduliflexota</taxon>
        <taxon>Candidatus Vecturitrichia</taxon>
        <taxon>Candidatus Vecturitrichales</taxon>
        <taxon>Candidatus Vecturitrichaceae</taxon>
        <taxon>Candidatus Vecturithrix</taxon>
    </lineage>
</organism>
<proteinExistence type="predicted"/>
<dbReference type="Proteomes" id="UP000030661">
    <property type="component" value="Unassembled WGS sequence"/>
</dbReference>
<gene>
    <name evidence="1" type="ORF">U27_06994</name>
</gene>